<dbReference type="RefSeq" id="WP_161837241.1">
    <property type="nucleotide sequence ID" value="NZ_CP048000.1"/>
</dbReference>
<dbReference type="KEGG" id="anr:Ana3638_06140"/>
<dbReference type="InterPro" id="IPR016181">
    <property type="entry name" value="Acyl_CoA_acyltransferase"/>
</dbReference>
<evidence type="ECO:0000256" key="1">
    <source>
        <dbReference type="ARBA" id="ARBA00022679"/>
    </source>
</evidence>
<proteinExistence type="predicted"/>
<dbReference type="PANTHER" id="PTHR42919:SF8">
    <property type="entry name" value="N-ALPHA-ACETYLTRANSFERASE 50"/>
    <property type="match status" value="1"/>
</dbReference>
<dbReference type="CDD" id="cd04301">
    <property type="entry name" value="NAT_SF"/>
    <property type="match status" value="1"/>
</dbReference>
<name>A0A6P1TL87_9FIRM</name>
<dbReference type="AlphaFoldDB" id="A0A6P1TL87"/>
<evidence type="ECO:0000256" key="2">
    <source>
        <dbReference type="ARBA" id="ARBA00023315"/>
    </source>
</evidence>
<dbReference type="Proteomes" id="UP000464314">
    <property type="component" value="Chromosome"/>
</dbReference>
<dbReference type="Pfam" id="PF00583">
    <property type="entry name" value="Acetyltransf_1"/>
    <property type="match status" value="1"/>
</dbReference>
<evidence type="ECO:0000313" key="5">
    <source>
        <dbReference type="Proteomes" id="UP000464314"/>
    </source>
</evidence>
<dbReference type="PROSITE" id="PS51186">
    <property type="entry name" value="GNAT"/>
    <property type="match status" value="1"/>
</dbReference>
<keyword evidence="5" id="KW-1185">Reference proteome</keyword>
<organism evidence="4 5">
    <name type="scientific">Anaerocolumna sedimenticola</name>
    <dbReference type="NCBI Taxonomy" id="2696063"/>
    <lineage>
        <taxon>Bacteria</taxon>
        <taxon>Bacillati</taxon>
        <taxon>Bacillota</taxon>
        <taxon>Clostridia</taxon>
        <taxon>Lachnospirales</taxon>
        <taxon>Lachnospiraceae</taxon>
        <taxon>Anaerocolumna</taxon>
    </lineage>
</organism>
<dbReference type="SUPFAM" id="SSF55729">
    <property type="entry name" value="Acyl-CoA N-acyltransferases (Nat)"/>
    <property type="match status" value="1"/>
</dbReference>
<dbReference type="Gene3D" id="3.40.630.30">
    <property type="match status" value="1"/>
</dbReference>
<evidence type="ECO:0000259" key="3">
    <source>
        <dbReference type="PROSITE" id="PS51186"/>
    </source>
</evidence>
<feature type="domain" description="N-acetyltransferase" evidence="3">
    <location>
        <begin position="1"/>
        <end position="89"/>
    </location>
</feature>
<gene>
    <name evidence="4" type="ORF">Ana3638_06140</name>
</gene>
<evidence type="ECO:0000313" key="4">
    <source>
        <dbReference type="EMBL" id="QHQ60405.1"/>
    </source>
</evidence>
<reference evidence="4 5" key="1">
    <citation type="submission" date="2020-01" db="EMBL/GenBank/DDBJ databases">
        <title>Genome analysis of Anaerocolumna sp. CBA3638.</title>
        <authorList>
            <person name="Kim J."/>
            <person name="Roh S.W."/>
        </authorList>
    </citation>
    <scope>NUCLEOTIDE SEQUENCE [LARGE SCALE GENOMIC DNA]</scope>
    <source>
        <strain evidence="4 5">CBA3638</strain>
    </source>
</reference>
<dbReference type="PANTHER" id="PTHR42919">
    <property type="entry name" value="N-ALPHA-ACETYLTRANSFERASE"/>
    <property type="match status" value="1"/>
</dbReference>
<accession>A0A6P1TL87</accession>
<keyword evidence="1 4" id="KW-0808">Transferase</keyword>
<keyword evidence="2" id="KW-0012">Acyltransferase</keyword>
<dbReference type="InterPro" id="IPR000182">
    <property type="entry name" value="GNAT_dom"/>
</dbReference>
<sequence length="89" mass="10049">MVELNEKIIGKICIEYTDSSAYIFGFGILPDFRGKGYGRAALLAAIRMCHQNNFYDIELDVACKNNTALNLYTSCGFELQSAMNYYCTH</sequence>
<protein>
    <submittedName>
        <fullName evidence="4">GNAT family N-acetyltransferase</fullName>
    </submittedName>
</protein>
<dbReference type="EMBL" id="CP048000">
    <property type="protein sequence ID" value="QHQ60405.1"/>
    <property type="molecule type" value="Genomic_DNA"/>
</dbReference>
<dbReference type="InterPro" id="IPR051556">
    <property type="entry name" value="N-term/lysine_N-AcTrnsfr"/>
</dbReference>
<dbReference type="GO" id="GO:0016747">
    <property type="term" value="F:acyltransferase activity, transferring groups other than amino-acyl groups"/>
    <property type="evidence" value="ECO:0007669"/>
    <property type="project" value="InterPro"/>
</dbReference>